<name>A0A9N8Z1K1_9GLOM</name>
<comment type="caution">
    <text evidence="1">The sequence shown here is derived from an EMBL/GenBank/DDBJ whole genome shotgun (WGS) entry which is preliminary data.</text>
</comment>
<dbReference type="EMBL" id="CAJVPZ010000583">
    <property type="protein sequence ID" value="CAG8470171.1"/>
    <property type="molecule type" value="Genomic_DNA"/>
</dbReference>
<dbReference type="Proteomes" id="UP000789396">
    <property type="component" value="Unassembled WGS sequence"/>
</dbReference>
<dbReference type="OrthoDB" id="10556754at2759"/>
<dbReference type="AlphaFoldDB" id="A0A9N8Z1K1"/>
<sequence>MAPRKPEFNVEQEVTSEQKKAAQDLLVQNYEIFATDISKNSQTIGVDKIVEKSKSDITGPRCTIMHVNDKAKNKLVQSNNRSSKTPEKSMKGPTIITVAGKEDLKRKELL</sequence>
<keyword evidence="2" id="KW-1185">Reference proteome</keyword>
<evidence type="ECO:0000313" key="1">
    <source>
        <dbReference type="EMBL" id="CAG8470171.1"/>
    </source>
</evidence>
<organism evidence="1 2">
    <name type="scientific">Racocetra fulgida</name>
    <dbReference type="NCBI Taxonomy" id="60492"/>
    <lineage>
        <taxon>Eukaryota</taxon>
        <taxon>Fungi</taxon>
        <taxon>Fungi incertae sedis</taxon>
        <taxon>Mucoromycota</taxon>
        <taxon>Glomeromycotina</taxon>
        <taxon>Glomeromycetes</taxon>
        <taxon>Diversisporales</taxon>
        <taxon>Gigasporaceae</taxon>
        <taxon>Racocetra</taxon>
    </lineage>
</organism>
<proteinExistence type="predicted"/>
<accession>A0A9N8Z1K1</accession>
<protein>
    <submittedName>
        <fullName evidence="1">2097_t:CDS:1</fullName>
    </submittedName>
</protein>
<evidence type="ECO:0000313" key="2">
    <source>
        <dbReference type="Proteomes" id="UP000789396"/>
    </source>
</evidence>
<reference evidence="1" key="1">
    <citation type="submission" date="2021-06" db="EMBL/GenBank/DDBJ databases">
        <authorList>
            <person name="Kallberg Y."/>
            <person name="Tangrot J."/>
            <person name="Rosling A."/>
        </authorList>
    </citation>
    <scope>NUCLEOTIDE SEQUENCE</scope>
    <source>
        <strain evidence="1">IN212</strain>
    </source>
</reference>
<gene>
    <name evidence="1" type="ORF">RFULGI_LOCUS1083</name>
</gene>